<dbReference type="Proteomes" id="UP000190831">
    <property type="component" value="Chromosome H"/>
</dbReference>
<keyword evidence="2" id="KW-1185">Reference proteome</keyword>
<evidence type="ECO:0000313" key="1">
    <source>
        <dbReference type="EMBL" id="SCW03892.1"/>
    </source>
</evidence>
<organism evidence="1 2">
    <name type="scientific">Lachancea fermentati</name>
    <name type="common">Zygosaccharomyces fermentati</name>
    <dbReference type="NCBI Taxonomy" id="4955"/>
    <lineage>
        <taxon>Eukaryota</taxon>
        <taxon>Fungi</taxon>
        <taxon>Dikarya</taxon>
        <taxon>Ascomycota</taxon>
        <taxon>Saccharomycotina</taxon>
        <taxon>Saccharomycetes</taxon>
        <taxon>Saccharomycetales</taxon>
        <taxon>Saccharomycetaceae</taxon>
        <taxon>Lachancea</taxon>
    </lineage>
</organism>
<reference evidence="1 2" key="1">
    <citation type="submission" date="2016-03" db="EMBL/GenBank/DDBJ databases">
        <authorList>
            <person name="Devillers H."/>
        </authorList>
    </citation>
    <scope>NUCLEOTIDE SEQUENCE [LARGE SCALE GENOMIC DNA]</scope>
    <source>
        <strain evidence="1">CBS 6772</strain>
    </source>
</reference>
<dbReference type="OMA" id="ACHESVC"/>
<sequence length="111" mass="11851">MKRPAAEFECLAQYAPSHDLSSSVGRFPLHSKKQQRFQAASGADALQRLMGAARPVQSTHASGARQIDTETRCYYCDARPRATTCCGCDSAVCDVCSLGGSALCLNCQTST</sequence>
<protein>
    <submittedName>
        <fullName evidence="1">LAFE_0H01332g1_1</fullName>
    </submittedName>
</protein>
<dbReference type="AlphaFoldDB" id="A0A1G4MJ51"/>
<gene>
    <name evidence="1" type="ORF">LAFE_0H01332G</name>
</gene>
<evidence type="ECO:0000313" key="2">
    <source>
        <dbReference type="Proteomes" id="UP000190831"/>
    </source>
</evidence>
<proteinExistence type="predicted"/>
<accession>A0A1G4MJ51</accession>
<dbReference type="EMBL" id="LT598491">
    <property type="protein sequence ID" value="SCW03892.1"/>
    <property type="molecule type" value="Genomic_DNA"/>
</dbReference>
<name>A0A1G4MJ51_LACFM</name>